<comment type="caution">
    <text evidence="3">The sequence shown here is derived from an EMBL/GenBank/DDBJ whole genome shotgun (WGS) entry which is preliminary data.</text>
</comment>
<keyword evidence="4" id="KW-1185">Reference proteome</keyword>
<dbReference type="Proteomes" id="UP000263094">
    <property type="component" value="Unassembled WGS sequence"/>
</dbReference>
<evidence type="ECO:0000313" key="3">
    <source>
        <dbReference type="EMBL" id="RFU88048.1"/>
    </source>
</evidence>
<dbReference type="Pfam" id="PF13531">
    <property type="entry name" value="SBP_bac_11"/>
    <property type="match status" value="1"/>
</dbReference>
<protein>
    <submittedName>
        <fullName evidence="3">VWA domain-containing protein</fullName>
    </submittedName>
</protein>
<proteinExistence type="predicted"/>
<dbReference type="OrthoDB" id="5621159at2"/>
<dbReference type="RefSeq" id="WP_128554442.1">
    <property type="nucleotide sequence ID" value="NZ_QUAK01000018.1"/>
</dbReference>
<feature type="region of interest" description="Disordered" evidence="1">
    <location>
        <begin position="1"/>
        <end position="21"/>
    </location>
</feature>
<accession>A0A372MAS5</accession>
<dbReference type="Gene3D" id="3.40.50.410">
    <property type="entry name" value="von Willebrand factor, type A domain"/>
    <property type="match status" value="1"/>
</dbReference>
<evidence type="ECO:0000256" key="1">
    <source>
        <dbReference type="SAM" id="MobiDB-lite"/>
    </source>
</evidence>
<dbReference type="SUPFAM" id="SSF53300">
    <property type="entry name" value="vWA-like"/>
    <property type="match status" value="1"/>
</dbReference>
<gene>
    <name evidence="3" type="ORF">DY218_03705</name>
</gene>
<dbReference type="EMBL" id="QUAK01000018">
    <property type="protein sequence ID" value="RFU88048.1"/>
    <property type="molecule type" value="Genomic_DNA"/>
</dbReference>
<dbReference type="SMART" id="SM00327">
    <property type="entry name" value="VWA"/>
    <property type="match status" value="1"/>
</dbReference>
<dbReference type="InterPro" id="IPR036465">
    <property type="entry name" value="vWFA_dom_sf"/>
</dbReference>
<dbReference type="SUPFAM" id="SSF53850">
    <property type="entry name" value="Periplasmic binding protein-like II"/>
    <property type="match status" value="1"/>
</dbReference>
<name>A0A372MAS5_9ACTN</name>
<evidence type="ECO:0000313" key="4">
    <source>
        <dbReference type="Proteomes" id="UP000263094"/>
    </source>
</evidence>
<dbReference type="AlphaFoldDB" id="A0A372MAS5"/>
<feature type="domain" description="VWFA" evidence="2">
    <location>
        <begin position="388"/>
        <end position="586"/>
    </location>
</feature>
<evidence type="ECO:0000259" key="2">
    <source>
        <dbReference type="PROSITE" id="PS50234"/>
    </source>
</evidence>
<feature type="region of interest" description="Disordered" evidence="1">
    <location>
        <begin position="346"/>
        <end position="369"/>
    </location>
</feature>
<reference evidence="3 4" key="1">
    <citation type="submission" date="2018-08" db="EMBL/GenBank/DDBJ databases">
        <title>Isolation, diversity and antifungal activity of Actinobacteria from wheat.</title>
        <authorList>
            <person name="Han C."/>
        </authorList>
    </citation>
    <scope>NUCLEOTIDE SEQUENCE [LARGE SCALE GENOMIC DNA]</scope>
    <source>
        <strain evidence="3 4">NEAU-YY421</strain>
    </source>
</reference>
<dbReference type="PROSITE" id="PS50234">
    <property type="entry name" value="VWFA"/>
    <property type="match status" value="1"/>
</dbReference>
<dbReference type="InterPro" id="IPR002035">
    <property type="entry name" value="VWF_A"/>
</dbReference>
<organism evidence="3 4">
    <name type="scientific">Streptomyces triticagri</name>
    <dbReference type="NCBI Taxonomy" id="2293568"/>
    <lineage>
        <taxon>Bacteria</taxon>
        <taxon>Bacillati</taxon>
        <taxon>Actinomycetota</taxon>
        <taxon>Actinomycetes</taxon>
        <taxon>Kitasatosporales</taxon>
        <taxon>Streptomycetaceae</taxon>
        <taxon>Streptomyces</taxon>
    </lineage>
</organism>
<sequence>MGRHNMSDPYATDGTRQAPRARRRTVAIATVLVLAVAGGTAVVAQNGLLPSFGDSCDDDAVRLDLVASPDVAPALTETAEYVRDNDVTSDGRCLDIRVTDREAYKVADSLRSGKGAPDFEVWVPDSSLWVEQASAGDERVPLTAAGNIATSPVTMGMVPSAAKSLGWPEKKYSWAELTAAATAGDKLRLGAADPARSASGLLALTKIGASAKKSGGADSDTQVAATAKLLAQRTSDSDAQALETVARDDSGTERGNPRRNQALVVSEQAAFTHNDDAEQAGSLQLFYPKDGSPQLDYPFTLVDESRLSTDESRAALRFMALIGEQRGAKTLRSHGFRTGTGEATGALVTSAGGSEPQPYRTAASSQPPSAKQVQETLGMWTITVQSARLGVVVDVSGSMAQVVPGHDQSRLDVTKSSLIQALSQFTPEDEIGLWEFSTLLDGKRDYRKLVPTQRLGDRTKDGSTHRDRLTAEFGRLQPVPDGATGLYDTTLAAYKEAQSSYVSGKFNAVVLLTDGANEDPGSISRSGLVTELEKLADPKRPVPLIAIAVGPDGDEQEVQEIAEATGGSGHQVDDPAQIHEVILKAIMSAGQG</sequence>